<dbReference type="EMBL" id="DF820459">
    <property type="protein sequence ID" value="GAK53028.1"/>
    <property type="molecule type" value="Genomic_DNA"/>
</dbReference>
<feature type="region of interest" description="Disordered" evidence="1">
    <location>
        <begin position="81"/>
        <end position="123"/>
    </location>
</feature>
<evidence type="ECO:0000313" key="2">
    <source>
        <dbReference type="EMBL" id="GAK53028.1"/>
    </source>
</evidence>
<keyword evidence="3" id="KW-1185">Reference proteome</keyword>
<evidence type="ECO:0000313" key="3">
    <source>
        <dbReference type="Proteomes" id="UP000030700"/>
    </source>
</evidence>
<feature type="compositionally biased region" description="Polar residues" evidence="1">
    <location>
        <begin position="90"/>
        <end position="101"/>
    </location>
</feature>
<protein>
    <submittedName>
        <fullName evidence="2">Uncharacterized protein</fullName>
    </submittedName>
</protein>
<organism evidence="2">
    <name type="scientific">Candidatus Moduliflexus flocculans</name>
    <dbReference type="NCBI Taxonomy" id="1499966"/>
    <lineage>
        <taxon>Bacteria</taxon>
        <taxon>Candidatus Moduliflexota</taxon>
        <taxon>Candidatus Moduliflexia</taxon>
        <taxon>Candidatus Moduliflexales</taxon>
        <taxon>Candidatus Moduliflexaceae</taxon>
    </lineage>
</organism>
<accession>A0A0S6W3U7</accession>
<feature type="compositionally biased region" description="Polar residues" evidence="1">
    <location>
        <begin position="113"/>
        <end position="123"/>
    </location>
</feature>
<dbReference type="AlphaFoldDB" id="A0A0S6W3U7"/>
<proteinExistence type="predicted"/>
<dbReference type="HOGENOM" id="CLU_2010753_0_0_0"/>
<reference evidence="2" key="1">
    <citation type="journal article" date="2015" name="PeerJ">
        <title>First genomic representation of candidate bacterial phylum KSB3 points to enhanced environmental sensing as a trigger of wastewater bulking.</title>
        <authorList>
            <person name="Sekiguchi Y."/>
            <person name="Ohashi A."/>
            <person name="Parks D.H."/>
            <person name="Yamauchi T."/>
            <person name="Tyson G.W."/>
            <person name="Hugenholtz P."/>
        </authorList>
    </citation>
    <scope>NUCLEOTIDE SEQUENCE [LARGE SCALE GENOMIC DNA]</scope>
</reference>
<dbReference type="Proteomes" id="UP000030700">
    <property type="component" value="Unassembled WGS sequence"/>
</dbReference>
<name>A0A0S6W3U7_9BACT</name>
<evidence type="ECO:0000256" key="1">
    <source>
        <dbReference type="SAM" id="MobiDB-lite"/>
    </source>
</evidence>
<gene>
    <name evidence="2" type="ORF">U14_04287</name>
</gene>
<sequence>MRLLECRTPECNGGGMEEFARNDNTLLLGSPSRPHQTGEHSILSDMARFAILVNCVPPTSVSDDRLLDLLVTDVTQRRRQFPSWEGQGVGSSVSDCSCQEPTPNPSPEGSVRSFVSNRLRNMS</sequence>